<evidence type="ECO:0000313" key="6">
    <source>
        <dbReference type="EMBL" id="EKC51331.1"/>
    </source>
</evidence>
<evidence type="ECO:0000256" key="1">
    <source>
        <dbReference type="ARBA" id="ARBA00022691"/>
    </source>
</evidence>
<evidence type="ECO:0000256" key="3">
    <source>
        <dbReference type="ARBA" id="ARBA00023004"/>
    </source>
</evidence>
<evidence type="ECO:0000256" key="4">
    <source>
        <dbReference type="ARBA" id="ARBA00023014"/>
    </source>
</evidence>
<dbReference type="Pfam" id="PF04055">
    <property type="entry name" value="Radical_SAM"/>
    <property type="match status" value="1"/>
</dbReference>
<keyword evidence="4" id="KW-0411">Iron-sulfur</keyword>
<comment type="caution">
    <text evidence="6">The sequence shown here is derived from an EMBL/GenBank/DDBJ whole genome shotgun (WGS) entry which is preliminary data.</text>
</comment>
<organism evidence="6">
    <name type="scientific">human gut metagenome</name>
    <dbReference type="NCBI Taxonomy" id="408170"/>
    <lineage>
        <taxon>unclassified sequences</taxon>
        <taxon>metagenomes</taxon>
        <taxon>organismal metagenomes</taxon>
    </lineage>
</organism>
<protein>
    <submittedName>
        <fullName evidence="6">Radical SAM domain-containing protein</fullName>
    </submittedName>
</protein>
<feature type="domain" description="Radical SAM core" evidence="5">
    <location>
        <begin position="1"/>
        <end position="86"/>
    </location>
</feature>
<keyword evidence="2" id="KW-0479">Metal-binding</keyword>
<dbReference type="GO" id="GO:0003824">
    <property type="term" value="F:catalytic activity"/>
    <property type="evidence" value="ECO:0007669"/>
    <property type="project" value="InterPro"/>
</dbReference>
<keyword evidence="3" id="KW-0408">Iron</keyword>
<dbReference type="GO" id="GO:0046872">
    <property type="term" value="F:metal ion binding"/>
    <property type="evidence" value="ECO:0007669"/>
    <property type="project" value="UniProtKB-KW"/>
</dbReference>
<keyword evidence="1" id="KW-0949">S-adenosyl-L-methionine</keyword>
<dbReference type="PANTHER" id="PTHR43524">
    <property type="entry name" value="RADICAL SAM SUPERFAMILY PROTEIN"/>
    <property type="match status" value="1"/>
</dbReference>
<sequence length="114" mass="12787">MFTGGEPLIRKKDILTLARENKDCIFLAFTNGTLVDDAFCEDMKKCGNFALALSIEGDEAVNDSRRGEGVYQKTLAAMKLLKKHKCLFGTSICYTSKNYASVTSDEFYDFMIEN</sequence>
<dbReference type="Gene3D" id="3.20.20.70">
    <property type="entry name" value="Aldolase class I"/>
    <property type="match status" value="1"/>
</dbReference>
<evidence type="ECO:0000259" key="5">
    <source>
        <dbReference type="Pfam" id="PF04055"/>
    </source>
</evidence>
<dbReference type="InterPro" id="IPR013785">
    <property type="entry name" value="Aldolase_TIM"/>
</dbReference>
<proteinExistence type="predicted"/>
<dbReference type="EMBL" id="AJWY01011954">
    <property type="protein sequence ID" value="EKC51331.1"/>
    <property type="molecule type" value="Genomic_DNA"/>
</dbReference>
<gene>
    <name evidence="6" type="ORF">LEA_17458</name>
</gene>
<dbReference type="AlphaFoldDB" id="K1SVQ4"/>
<dbReference type="GO" id="GO:0051536">
    <property type="term" value="F:iron-sulfur cluster binding"/>
    <property type="evidence" value="ECO:0007669"/>
    <property type="project" value="UniProtKB-KW"/>
</dbReference>
<name>K1SVQ4_9ZZZZ</name>
<dbReference type="SUPFAM" id="SSF102114">
    <property type="entry name" value="Radical SAM enzymes"/>
    <property type="match status" value="1"/>
</dbReference>
<feature type="non-terminal residue" evidence="6">
    <location>
        <position position="114"/>
    </location>
</feature>
<dbReference type="InterPro" id="IPR007197">
    <property type="entry name" value="rSAM"/>
</dbReference>
<accession>K1SVQ4</accession>
<dbReference type="PANTHER" id="PTHR43524:SF1">
    <property type="entry name" value="RADICAL SAM SUPERFAMILY PROTEIN"/>
    <property type="match status" value="1"/>
</dbReference>
<dbReference type="InterPro" id="IPR058240">
    <property type="entry name" value="rSAM_sf"/>
</dbReference>
<reference evidence="6" key="1">
    <citation type="journal article" date="2013" name="Environ. Microbiol.">
        <title>Microbiota from the distal guts of lean and obese adolescents exhibit partial functional redundancy besides clear differences in community structure.</title>
        <authorList>
            <person name="Ferrer M."/>
            <person name="Ruiz A."/>
            <person name="Lanza F."/>
            <person name="Haange S.B."/>
            <person name="Oberbach A."/>
            <person name="Till H."/>
            <person name="Bargiela R."/>
            <person name="Campoy C."/>
            <person name="Segura M.T."/>
            <person name="Richter M."/>
            <person name="von Bergen M."/>
            <person name="Seifert J."/>
            <person name="Suarez A."/>
        </authorList>
    </citation>
    <scope>NUCLEOTIDE SEQUENCE</scope>
</reference>
<evidence type="ECO:0000256" key="2">
    <source>
        <dbReference type="ARBA" id="ARBA00022723"/>
    </source>
</evidence>